<dbReference type="Pfam" id="PF13742">
    <property type="entry name" value="tRNA_anti_2"/>
    <property type="match status" value="1"/>
</dbReference>
<keyword evidence="1 5" id="KW-0963">Cytoplasm</keyword>
<organism evidence="9 10">
    <name type="scientific">SAR92 clade bacterium</name>
    <dbReference type="NCBI Taxonomy" id="2315479"/>
    <lineage>
        <taxon>Bacteria</taxon>
        <taxon>Pseudomonadati</taxon>
        <taxon>Pseudomonadota</taxon>
        <taxon>Gammaproteobacteria</taxon>
        <taxon>Cellvibrionales</taxon>
        <taxon>Porticoccaceae</taxon>
        <taxon>SAR92 clade</taxon>
    </lineage>
</organism>
<evidence type="ECO:0000313" key="10">
    <source>
        <dbReference type="Proteomes" id="UP000318148"/>
    </source>
</evidence>
<accession>A0A520LP29</accession>
<comment type="catalytic activity">
    <reaction evidence="5 6">
        <text>Exonucleolytic cleavage in either 5'- to 3'- or 3'- to 5'-direction to yield nucleoside 5'-phosphates.</text>
        <dbReference type="EC" id="3.1.11.6"/>
    </reaction>
</comment>
<keyword evidence="4 5" id="KW-0269">Exonuclease</keyword>
<keyword evidence="3 5" id="KW-0378">Hydrolase</keyword>
<dbReference type="PANTHER" id="PTHR30008:SF0">
    <property type="entry name" value="EXODEOXYRIBONUCLEASE 7 LARGE SUBUNIT"/>
    <property type="match status" value="1"/>
</dbReference>
<evidence type="ECO:0000256" key="4">
    <source>
        <dbReference type="ARBA" id="ARBA00022839"/>
    </source>
</evidence>
<evidence type="ECO:0000256" key="1">
    <source>
        <dbReference type="ARBA" id="ARBA00022490"/>
    </source>
</evidence>
<dbReference type="EC" id="3.1.11.6" evidence="5"/>
<gene>
    <name evidence="5" type="primary">xseA</name>
    <name evidence="9" type="ORF">EVB02_00375</name>
</gene>
<dbReference type="InterPro" id="IPR003753">
    <property type="entry name" value="Exonuc_VII_L"/>
</dbReference>
<evidence type="ECO:0000256" key="5">
    <source>
        <dbReference type="HAMAP-Rule" id="MF_00378"/>
    </source>
</evidence>
<sequence length="453" mass="51507">MNSTPFNEPRKILSVSELNRLVRNLIESNLGSVWIEGEISNFSCPNSGHWYLTVKDNSSQVRCAMFKNNNSKVKFKPSDGKLVLINCNPGIYEARGEFQVVINSMEEAGLGDLQRKFEQLKNKLNEEGLFDTKFKKKIPQNCTTVGIITSPTGAAVRDILSIMNRRFPLTKVLIYPCLVQGSEAASQIKDNIILANFQNYCDVLIISRGGGSIEDLWSFNDEQVAREIFKSKLPVISAVGHEIDFTIADFVSDLRAPTPSAAAEIITRDQRDLNRVLLSSKQQLLFAVKRYFAEINEKIVNTKRLLKDPRRQLQDKQQYLDQIEIRLSRSFKNLMINKNYLFESKFDRIKKNNPKKNIEIMSTKIRTAIDKATIFINLRILEKTKVLSNLTKVADAMNPGNILDRGYSILQNKNKQVITSVKMTVPAETLSARMSDGSIQLRVLDHKKKSRKN</sequence>
<dbReference type="CDD" id="cd04489">
    <property type="entry name" value="ExoVII_LU_OBF"/>
    <property type="match status" value="1"/>
</dbReference>
<evidence type="ECO:0000256" key="3">
    <source>
        <dbReference type="ARBA" id="ARBA00022801"/>
    </source>
</evidence>
<proteinExistence type="inferred from homology"/>
<evidence type="ECO:0000256" key="2">
    <source>
        <dbReference type="ARBA" id="ARBA00022722"/>
    </source>
</evidence>
<protein>
    <recommendedName>
        <fullName evidence="5">Exodeoxyribonuclease 7 large subunit</fullName>
        <ecNumber evidence="5">3.1.11.6</ecNumber>
    </recommendedName>
    <alternativeName>
        <fullName evidence="5">Exodeoxyribonuclease VII large subunit</fullName>
        <shortName evidence="5">Exonuclease VII large subunit</shortName>
    </alternativeName>
</protein>
<dbReference type="InterPro" id="IPR025824">
    <property type="entry name" value="OB-fold_nuc-bd_dom"/>
</dbReference>
<evidence type="ECO:0000313" key="9">
    <source>
        <dbReference type="EMBL" id="RZO08606.1"/>
    </source>
</evidence>
<dbReference type="GO" id="GO:0008855">
    <property type="term" value="F:exodeoxyribonuclease VII activity"/>
    <property type="evidence" value="ECO:0007669"/>
    <property type="project" value="UniProtKB-UniRule"/>
</dbReference>
<comment type="caution">
    <text evidence="9">The sequence shown here is derived from an EMBL/GenBank/DDBJ whole genome shotgun (WGS) entry which is preliminary data.</text>
</comment>
<dbReference type="PANTHER" id="PTHR30008">
    <property type="entry name" value="EXODEOXYRIBONUCLEASE 7 LARGE SUBUNIT"/>
    <property type="match status" value="1"/>
</dbReference>
<dbReference type="EMBL" id="SHBO01000003">
    <property type="protein sequence ID" value="RZO08606.1"/>
    <property type="molecule type" value="Genomic_DNA"/>
</dbReference>
<dbReference type="Proteomes" id="UP000318148">
    <property type="component" value="Unassembled WGS sequence"/>
</dbReference>
<feature type="domain" description="Exonuclease VII large subunit C-terminal" evidence="7">
    <location>
        <begin position="129"/>
        <end position="441"/>
    </location>
</feature>
<comment type="subcellular location">
    <subcellularLocation>
        <location evidence="5 6">Cytoplasm</location>
    </subcellularLocation>
</comment>
<dbReference type="GO" id="GO:0006308">
    <property type="term" value="P:DNA catabolic process"/>
    <property type="evidence" value="ECO:0007669"/>
    <property type="project" value="UniProtKB-UniRule"/>
</dbReference>
<dbReference type="GO" id="GO:0009318">
    <property type="term" value="C:exodeoxyribonuclease VII complex"/>
    <property type="evidence" value="ECO:0007669"/>
    <property type="project" value="UniProtKB-UniRule"/>
</dbReference>
<feature type="domain" description="OB-fold nucleic acid binding" evidence="8">
    <location>
        <begin position="13"/>
        <end position="106"/>
    </location>
</feature>
<dbReference type="Pfam" id="PF02601">
    <property type="entry name" value="Exonuc_VII_L"/>
    <property type="match status" value="1"/>
</dbReference>
<dbReference type="GO" id="GO:0003676">
    <property type="term" value="F:nucleic acid binding"/>
    <property type="evidence" value="ECO:0007669"/>
    <property type="project" value="InterPro"/>
</dbReference>
<evidence type="ECO:0000256" key="6">
    <source>
        <dbReference type="RuleBase" id="RU004355"/>
    </source>
</evidence>
<dbReference type="InterPro" id="IPR020579">
    <property type="entry name" value="Exonuc_VII_lsu_C"/>
</dbReference>
<comment type="subunit">
    <text evidence="5">Heterooligomer composed of large and small subunits.</text>
</comment>
<dbReference type="NCBIfam" id="TIGR00237">
    <property type="entry name" value="xseA"/>
    <property type="match status" value="1"/>
</dbReference>
<keyword evidence="2 5" id="KW-0540">Nuclease</keyword>
<name>A0A520LP29_9GAMM</name>
<comment type="similarity">
    <text evidence="5 6">Belongs to the XseA family.</text>
</comment>
<dbReference type="HAMAP" id="MF_00378">
    <property type="entry name" value="Exonuc_7_L"/>
    <property type="match status" value="1"/>
</dbReference>
<reference evidence="9 10" key="1">
    <citation type="submission" date="2019-02" db="EMBL/GenBank/DDBJ databases">
        <title>Prokaryotic population dynamics and viral predation in marine succession experiment using metagenomics: the confinement effect.</title>
        <authorList>
            <person name="Haro-Moreno J.M."/>
            <person name="Rodriguez-Valera F."/>
            <person name="Lopez-Perez M."/>
        </authorList>
    </citation>
    <scope>NUCLEOTIDE SEQUENCE [LARGE SCALE GENOMIC DNA]</scope>
    <source>
        <strain evidence="9">MED-G169</strain>
    </source>
</reference>
<evidence type="ECO:0000259" key="7">
    <source>
        <dbReference type="Pfam" id="PF02601"/>
    </source>
</evidence>
<evidence type="ECO:0000259" key="8">
    <source>
        <dbReference type="Pfam" id="PF13742"/>
    </source>
</evidence>
<dbReference type="AlphaFoldDB" id="A0A520LP29"/>
<comment type="function">
    <text evidence="5">Bidirectionally degrades single-stranded DNA into large acid-insoluble oligonucleotides, which are then degraded further into small acid-soluble oligonucleotides.</text>
</comment>
<dbReference type="GO" id="GO:0005737">
    <property type="term" value="C:cytoplasm"/>
    <property type="evidence" value="ECO:0007669"/>
    <property type="project" value="UniProtKB-SubCell"/>
</dbReference>